<reference evidence="2 3" key="1">
    <citation type="journal article" date="2019" name="ACS Chem. Biol.">
        <title>Identification and Mobilization of a Cryptic Antibiotic Biosynthesis Gene Locus from a Human-Pathogenic Nocardia Isolate.</title>
        <authorList>
            <person name="Herisse M."/>
            <person name="Ishida K."/>
            <person name="Porter J.L."/>
            <person name="Howden B."/>
            <person name="Hertweck C."/>
            <person name="Stinear T.P."/>
            <person name="Pidot S.J."/>
        </authorList>
    </citation>
    <scope>NUCLEOTIDE SEQUENCE [LARGE SCALE GENOMIC DNA]</scope>
    <source>
        <strain evidence="2 3">AUSMDU00024985</strain>
    </source>
</reference>
<keyword evidence="1" id="KW-0732">Signal</keyword>
<dbReference type="Pfam" id="PF19458">
    <property type="entry name" value="DUF5995"/>
    <property type="match status" value="1"/>
</dbReference>
<evidence type="ECO:0000313" key="3">
    <source>
        <dbReference type="Proteomes" id="UP000501705"/>
    </source>
</evidence>
<feature type="chain" id="PRO_5026268474" evidence="1">
    <location>
        <begin position="30"/>
        <end position="303"/>
    </location>
</feature>
<sequence length="303" mass="31510">MLAWRSVRAALAGLTLAALLLPAAAPVSATPVSPAPAVAPAVCGTALSAAELDTVARLSDTSRLTGDSLTRLESATAGLREITAILVAHRDRRGLFGVGLDGVEQVVVMPLQRDPAAFEDREYAHRISLDLLTRYLDNLHAEFTGGVVAPHWARYFALARQCEVSGARAAMEGYSAHLAVDLAYSVAAVGSTWGNARDYFKIVAAIADAGAVIIDRTNQVYGADLGPLWRFYFVGAGLDLLVGRGVATRPLLVLADLGANVVVFGNGLALQDPALHDAAAAEITALSDAASVAFEVLAAANAL</sequence>
<dbReference type="RefSeq" id="WP_167461269.1">
    <property type="nucleotide sequence ID" value="NZ_CP046171.1"/>
</dbReference>
<evidence type="ECO:0000256" key="1">
    <source>
        <dbReference type="SAM" id="SignalP"/>
    </source>
</evidence>
<dbReference type="EMBL" id="CP046171">
    <property type="protein sequence ID" value="QIS02166.1"/>
    <property type="molecule type" value="Genomic_DNA"/>
</dbReference>
<organism evidence="2 3">
    <name type="scientific">Nocardia brasiliensis</name>
    <dbReference type="NCBI Taxonomy" id="37326"/>
    <lineage>
        <taxon>Bacteria</taxon>
        <taxon>Bacillati</taxon>
        <taxon>Actinomycetota</taxon>
        <taxon>Actinomycetes</taxon>
        <taxon>Mycobacteriales</taxon>
        <taxon>Nocardiaceae</taxon>
        <taxon>Nocardia</taxon>
    </lineage>
</organism>
<dbReference type="Proteomes" id="UP000501705">
    <property type="component" value="Chromosome"/>
</dbReference>
<dbReference type="InterPro" id="IPR046037">
    <property type="entry name" value="DUF5995"/>
</dbReference>
<evidence type="ECO:0000313" key="2">
    <source>
        <dbReference type="EMBL" id="QIS02166.1"/>
    </source>
</evidence>
<gene>
    <name evidence="2" type="ORF">F5X71_07405</name>
</gene>
<feature type="signal peptide" evidence="1">
    <location>
        <begin position="1"/>
        <end position="29"/>
    </location>
</feature>
<accession>A0A6G9XMN6</accession>
<proteinExistence type="predicted"/>
<dbReference type="AlphaFoldDB" id="A0A6G9XMN6"/>
<protein>
    <submittedName>
        <fullName evidence="2">Uncharacterized protein</fullName>
    </submittedName>
</protein>
<name>A0A6G9XMN6_NOCBR</name>